<keyword evidence="6" id="KW-1185">Reference proteome</keyword>
<comment type="caution">
    <text evidence="5">The sequence shown here is derived from an EMBL/GenBank/DDBJ whole genome shotgun (WGS) entry which is preliminary data.</text>
</comment>
<evidence type="ECO:0000256" key="4">
    <source>
        <dbReference type="SAM" id="MobiDB-lite"/>
    </source>
</evidence>
<dbReference type="PANTHER" id="PTHR44006:SF1">
    <property type="entry name" value="U5 SMALL NUCLEAR RIBONUCLEOPROTEIN 40 KDA PROTEIN"/>
    <property type="match status" value="1"/>
</dbReference>
<dbReference type="PROSITE" id="PS00678">
    <property type="entry name" value="WD_REPEATS_1"/>
    <property type="match status" value="1"/>
</dbReference>
<accession>A0AAW1QB92</accession>
<dbReference type="InterPro" id="IPR019775">
    <property type="entry name" value="WD40_repeat_CS"/>
</dbReference>
<dbReference type="AlphaFoldDB" id="A0AAW1QB92"/>
<gene>
    <name evidence="5" type="ORF">WJX72_003789</name>
</gene>
<dbReference type="SUPFAM" id="SSF50978">
    <property type="entry name" value="WD40 repeat-like"/>
    <property type="match status" value="1"/>
</dbReference>
<dbReference type="GO" id="GO:0071013">
    <property type="term" value="C:catalytic step 2 spliceosome"/>
    <property type="evidence" value="ECO:0007669"/>
    <property type="project" value="TreeGrafter"/>
</dbReference>
<evidence type="ECO:0000313" key="6">
    <source>
        <dbReference type="Proteomes" id="UP001489004"/>
    </source>
</evidence>
<dbReference type="PROSITE" id="PS50082">
    <property type="entry name" value="WD_REPEATS_2"/>
    <property type="match status" value="1"/>
</dbReference>
<dbReference type="SMART" id="SM00320">
    <property type="entry name" value="WD40"/>
    <property type="match status" value="2"/>
</dbReference>
<dbReference type="InterPro" id="IPR052234">
    <property type="entry name" value="U5_snRNP_Component"/>
</dbReference>
<evidence type="ECO:0000256" key="1">
    <source>
        <dbReference type="ARBA" id="ARBA00022574"/>
    </source>
</evidence>
<reference evidence="5 6" key="1">
    <citation type="journal article" date="2024" name="Nat. Commun.">
        <title>Phylogenomics reveals the evolutionary origins of lichenization in chlorophyte algae.</title>
        <authorList>
            <person name="Puginier C."/>
            <person name="Libourel C."/>
            <person name="Otte J."/>
            <person name="Skaloud P."/>
            <person name="Haon M."/>
            <person name="Grisel S."/>
            <person name="Petersen M."/>
            <person name="Berrin J.G."/>
            <person name="Delaux P.M."/>
            <person name="Dal Grande F."/>
            <person name="Keller J."/>
        </authorList>
    </citation>
    <scope>NUCLEOTIDE SEQUENCE [LARGE SCALE GENOMIC DNA]</scope>
    <source>
        <strain evidence="5 6">SAG 2043</strain>
    </source>
</reference>
<dbReference type="InterPro" id="IPR001680">
    <property type="entry name" value="WD40_rpt"/>
</dbReference>
<feature type="region of interest" description="Disordered" evidence="4">
    <location>
        <begin position="213"/>
        <end position="248"/>
    </location>
</feature>
<evidence type="ECO:0000256" key="3">
    <source>
        <dbReference type="PROSITE-ProRule" id="PRU00221"/>
    </source>
</evidence>
<dbReference type="Proteomes" id="UP001489004">
    <property type="component" value="Unassembled WGS sequence"/>
</dbReference>
<evidence type="ECO:0000256" key="2">
    <source>
        <dbReference type="ARBA" id="ARBA00022737"/>
    </source>
</evidence>
<dbReference type="InterPro" id="IPR015943">
    <property type="entry name" value="WD40/YVTN_repeat-like_dom_sf"/>
</dbReference>
<dbReference type="EMBL" id="JALJOR010000004">
    <property type="protein sequence ID" value="KAK9817887.1"/>
    <property type="molecule type" value="Genomic_DNA"/>
</dbReference>
<organism evidence="5 6">
    <name type="scientific">[Myrmecia] bisecta</name>
    <dbReference type="NCBI Taxonomy" id="41462"/>
    <lineage>
        <taxon>Eukaryota</taxon>
        <taxon>Viridiplantae</taxon>
        <taxon>Chlorophyta</taxon>
        <taxon>core chlorophytes</taxon>
        <taxon>Trebouxiophyceae</taxon>
        <taxon>Trebouxiales</taxon>
        <taxon>Trebouxiaceae</taxon>
        <taxon>Myrmecia</taxon>
    </lineage>
</organism>
<feature type="region of interest" description="Disordered" evidence="4">
    <location>
        <begin position="1"/>
        <end position="66"/>
    </location>
</feature>
<name>A0AAW1QB92_9CHLO</name>
<protein>
    <submittedName>
        <fullName evidence="5">Uncharacterized protein</fullName>
    </submittedName>
</protein>
<keyword evidence="1 3" id="KW-0853">WD repeat</keyword>
<keyword evidence="2" id="KW-0677">Repeat</keyword>
<feature type="compositionally biased region" description="Acidic residues" evidence="4">
    <location>
        <begin position="21"/>
        <end position="63"/>
    </location>
</feature>
<dbReference type="GO" id="GO:0003723">
    <property type="term" value="F:RNA binding"/>
    <property type="evidence" value="ECO:0007669"/>
    <property type="project" value="TreeGrafter"/>
</dbReference>
<evidence type="ECO:0000313" key="5">
    <source>
        <dbReference type="EMBL" id="KAK9817887.1"/>
    </source>
</evidence>
<dbReference type="PROSITE" id="PS50294">
    <property type="entry name" value="WD_REPEATS_REGION"/>
    <property type="match status" value="1"/>
</dbReference>
<dbReference type="PANTHER" id="PTHR44006">
    <property type="entry name" value="U5 SMALL NUCLEAR RIBONUCLEOPROTEIN 40 KDA PROTEIN"/>
    <property type="match status" value="1"/>
</dbReference>
<sequence>MPDSTLDKQLVRQENGNSDADYADDPPTDLDDADPMEEQEDSEESVEGGEGEEGNESEEEDELTERLQNLSQLTGNSWAAGGGRQSRSLYTAVDAAAGHRNCRQGCGQPGAGWFWSDNQPGAEKASGAMRDTALPLDMNPALASHLARFDILYVAHGENTSQALYEARCEVAMDHIPSGGMIAPAGDRCVWTGGSGWKQREPLLMTWKNIGREHSKDDDDHDDDSDDNNDDDNDALSDSESNSGEIQPGFYEPAWHVVTDPVRDLIWAHGDARIKGFDWDGTLKYTLYAPDACSLLQLGDKVYAGSKRRAGTLAWWDMTRVLQQTNEIYAGELEENEAGYGSDEVLDWRDQTMIDDIDEVEVTRGHKAHGLLKLGGALGAGAGLRGGKIESTIWLQGEFSHQVALACEHRYGIRTVDFETQQPVTWLLGHTSDISQINVCQAQPWLLASASLDGSAKLWDLRSGLCTLTLQDGADCPIKAVAPLVDAGQPFCFTGGTDESVKCWDVRAGRCLYELSTGNNSPTHMLWLGAARTLLVSTECIHIDRLGCGHGYETEDEDGEERWPDAHHNSTDFKHRWDAAANLLIRYQFKDKPDLDCLPGSGCAGDADFFF</sequence>
<dbReference type="Gene3D" id="2.130.10.10">
    <property type="entry name" value="YVTN repeat-like/Quinoprotein amine dehydrogenase"/>
    <property type="match status" value="1"/>
</dbReference>
<feature type="compositionally biased region" description="Basic and acidic residues" evidence="4">
    <location>
        <begin position="1"/>
        <end position="11"/>
    </location>
</feature>
<feature type="repeat" description="WD" evidence="3">
    <location>
        <begin position="427"/>
        <end position="469"/>
    </location>
</feature>
<dbReference type="InterPro" id="IPR036322">
    <property type="entry name" value="WD40_repeat_dom_sf"/>
</dbReference>
<feature type="compositionally biased region" description="Acidic residues" evidence="4">
    <location>
        <begin position="219"/>
        <end position="237"/>
    </location>
</feature>
<proteinExistence type="predicted"/>
<dbReference type="Pfam" id="PF00400">
    <property type="entry name" value="WD40"/>
    <property type="match status" value="1"/>
</dbReference>